<organism evidence="9 10">
    <name type="scientific">Chrysophaeum taylorii</name>
    <dbReference type="NCBI Taxonomy" id="2483200"/>
    <lineage>
        <taxon>Eukaryota</taxon>
        <taxon>Sar</taxon>
        <taxon>Stramenopiles</taxon>
        <taxon>Ochrophyta</taxon>
        <taxon>Pelagophyceae</taxon>
        <taxon>Pelagomonadales</taxon>
        <taxon>Pelagomonadaceae</taxon>
        <taxon>Chrysophaeum</taxon>
    </lineage>
</organism>
<dbReference type="InterPro" id="IPR011047">
    <property type="entry name" value="Quinoprotein_ADH-like_sf"/>
</dbReference>
<feature type="repeat" description="WD" evidence="6">
    <location>
        <begin position="140"/>
        <end position="171"/>
    </location>
</feature>
<evidence type="ECO:0000256" key="2">
    <source>
        <dbReference type="ARBA" id="ARBA00010226"/>
    </source>
</evidence>
<comment type="similarity">
    <text evidence="2">Belongs to the WD repeat PWP2 family.</text>
</comment>
<accession>A0AAD7UPI3</accession>
<dbReference type="InterPro" id="IPR007148">
    <property type="entry name" value="SSU_processome_Utp12"/>
</dbReference>
<dbReference type="Gene3D" id="2.130.10.10">
    <property type="entry name" value="YVTN repeat-like/Quinoprotein amine dehydrogenase"/>
    <property type="match status" value="3"/>
</dbReference>
<dbReference type="GO" id="GO:0000028">
    <property type="term" value="P:ribosomal small subunit assembly"/>
    <property type="evidence" value="ECO:0007669"/>
    <property type="project" value="TreeGrafter"/>
</dbReference>
<feature type="repeat" description="WD" evidence="6">
    <location>
        <begin position="360"/>
        <end position="392"/>
    </location>
</feature>
<dbReference type="InterPro" id="IPR036322">
    <property type="entry name" value="WD40_repeat_dom_sf"/>
</dbReference>
<sequence length="881" mass="95971">MEYRCSRVAGAVHSAGNILFAPKEDVLFSAIGNRVGFVDLERNAANAVGNFEARKDVDRLALTSDGVLLVAIDVDGRLSAINVPRRTVLHRLHLKARCLDAAFSHDDGALAVTHKRLAQLWLAPARRRRELAPFTKLATFGGATRETTCLRWSPDSKLLAVGADDATIRVYVVPLYHHSRGADDNDDDDDDDEKEGKLRAFKLAAHKDRVVAAFWLDGASAPTVLSCGRDCVAAIWRLRPRAEVVDIPTDRDELFKLEQKHFLWGDANDGGRGVDAKLAAADASGSVVVAAFTSGVFAIYEVSAEDATYFECVHRLSVARGEIDAVALDRTRGEWIALASRRFGQLAVWEWKSETFVLKQQGHDHEATCVAWSRDGRTFASGGMDNRLKLWSDQTGFCFATFEDHSAPIAAVCFAKNVVFSASYDGTVRAYDLARYRNFRTLRAPQAAGVSTAGAALVSLAVDADAEIACAGSNEPFEIYVWSVRTGKLLDALASHEGPVSCLSFNPRDGALASGSWDATVRLWAVERNQLAETLEHPSEVLAIAYRHDGKELCAATLEGSIHVWEAHDGRLVAVIDAKRDLAFDARGFGRANDSNPGTSRCFDALSYSVDGRCVLAGGRSRFVCVYAVRQKVLLKKFRVSSRREAEEDDDDDDRREDRRLFEAHDDEDDDEALPGAKRAKLSGPKLARETTRVAAVSFSPTSRAFVAVTPGAILVYSLVDDATFAPFDVDETVTPQAALDALHSKDPSRALVMALQLADDTLLNTVVASVLPDDLDLVIKGLPPRRAPTLLKLVANRLDDAQDLEFYLRWALAILKTHGDALRDDAAALRSVQRALLAHSRSLLTLVDDNDFALAYLSRAKTPAQAPSPAAAPIDADPLG</sequence>
<gene>
    <name evidence="9" type="ORF">CTAYLR_004824</name>
</gene>
<dbReference type="GO" id="GO:0032040">
    <property type="term" value="C:small-subunit processome"/>
    <property type="evidence" value="ECO:0007669"/>
    <property type="project" value="TreeGrafter"/>
</dbReference>
<evidence type="ECO:0000313" key="10">
    <source>
        <dbReference type="Proteomes" id="UP001230188"/>
    </source>
</evidence>
<dbReference type="Pfam" id="PF04003">
    <property type="entry name" value="Utp12"/>
    <property type="match status" value="1"/>
</dbReference>
<evidence type="ECO:0000256" key="4">
    <source>
        <dbReference type="ARBA" id="ARBA00022737"/>
    </source>
</evidence>
<dbReference type="InterPro" id="IPR027145">
    <property type="entry name" value="PWP2"/>
</dbReference>
<feature type="repeat" description="WD" evidence="6">
    <location>
        <begin position="534"/>
        <end position="575"/>
    </location>
</feature>
<dbReference type="GO" id="GO:0034388">
    <property type="term" value="C:Pwp2p-containing subcomplex of 90S preribosome"/>
    <property type="evidence" value="ECO:0007669"/>
    <property type="project" value="TreeGrafter"/>
</dbReference>
<dbReference type="InterPro" id="IPR015943">
    <property type="entry name" value="WD40/YVTN_repeat-like_dom_sf"/>
</dbReference>
<keyword evidence="4" id="KW-0677">Repeat</keyword>
<dbReference type="EMBL" id="JAQMWT010000036">
    <property type="protein sequence ID" value="KAJ8613159.1"/>
    <property type="molecule type" value="Genomic_DNA"/>
</dbReference>
<evidence type="ECO:0000256" key="1">
    <source>
        <dbReference type="ARBA" id="ARBA00004604"/>
    </source>
</evidence>
<dbReference type="PANTHER" id="PTHR19858:SF0">
    <property type="entry name" value="PERIODIC TRYPTOPHAN PROTEIN 2 HOMOLOG"/>
    <property type="match status" value="1"/>
</dbReference>
<evidence type="ECO:0000256" key="5">
    <source>
        <dbReference type="ARBA" id="ARBA00023242"/>
    </source>
</evidence>
<dbReference type="SUPFAM" id="SSF50998">
    <property type="entry name" value="Quinoprotein alcohol dehydrogenase-like"/>
    <property type="match status" value="1"/>
</dbReference>
<dbReference type="SUPFAM" id="SSF50978">
    <property type="entry name" value="WD40 repeat-like"/>
    <property type="match status" value="1"/>
</dbReference>
<evidence type="ECO:0000256" key="7">
    <source>
        <dbReference type="SAM" id="MobiDB-lite"/>
    </source>
</evidence>
<dbReference type="InterPro" id="IPR001680">
    <property type="entry name" value="WD40_rpt"/>
</dbReference>
<feature type="repeat" description="WD" evidence="6">
    <location>
        <begin position="493"/>
        <end position="534"/>
    </location>
</feature>
<reference evidence="9" key="1">
    <citation type="submission" date="2023-01" db="EMBL/GenBank/DDBJ databases">
        <title>Metagenome sequencing of chrysophaentin producing Chrysophaeum taylorii.</title>
        <authorList>
            <person name="Davison J."/>
            <person name="Bewley C."/>
        </authorList>
    </citation>
    <scope>NUCLEOTIDE SEQUENCE</scope>
    <source>
        <strain evidence="9">NIES-1699</strain>
    </source>
</reference>
<dbReference type="Pfam" id="PF00400">
    <property type="entry name" value="WD40"/>
    <property type="match status" value="4"/>
</dbReference>
<keyword evidence="3 6" id="KW-0853">WD repeat</keyword>
<dbReference type="CDD" id="cd00200">
    <property type="entry name" value="WD40"/>
    <property type="match status" value="1"/>
</dbReference>
<feature type="region of interest" description="Disordered" evidence="7">
    <location>
        <begin position="662"/>
        <end position="682"/>
    </location>
</feature>
<dbReference type="PROSITE" id="PS50082">
    <property type="entry name" value="WD_REPEATS_2"/>
    <property type="match status" value="5"/>
</dbReference>
<comment type="caution">
    <text evidence="9">The sequence shown here is derived from an EMBL/GenBank/DDBJ whole genome shotgun (WGS) entry which is preliminary data.</text>
</comment>
<evidence type="ECO:0000256" key="3">
    <source>
        <dbReference type="ARBA" id="ARBA00022574"/>
    </source>
</evidence>
<dbReference type="AlphaFoldDB" id="A0AAD7UPI3"/>
<feature type="domain" description="Small-subunit processome Utp12" evidence="8">
    <location>
        <begin position="760"/>
        <end position="859"/>
    </location>
</feature>
<keyword evidence="5" id="KW-0539">Nucleus</keyword>
<dbReference type="PROSITE" id="PS50294">
    <property type="entry name" value="WD_REPEATS_REGION"/>
    <property type="match status" value="2"/>
</dbReference>
<name>A0AAD7UPI3_9STRA</name>
<proteinExistence type="inferred from homology"/>
<protein>
    <recommendedName>
        <fullName evidence="8">Small-subunit processome Utp12 domain-containing protein</fullName>
    </recommendedName>
</protein>
<evidence type="ECO:0000259" key="8">
    <source>
        <dbReference type="Pfam" id="PF04003"/>
    </source>
</evidence>
<keyword evidence="10" id="KW-1185">Reference proteome</keyword>
<dbReference type="GO" id="GO:0000462">
    <property type="term" value="P:maturation of SSU-rRNA from tricistronic rRNA transcript (SSU-rRNA, 5.8S rRNA, LSU-rRNA)"/>
    <property type="evidence" value="ECO:0007669"/>
    <property type="project" value="TreeGrafter"/>
</dbReference>
<dbReference type="SMART" id="SM00320">
    <property type="entry name" value="WD40"/>
    <property type="match status" value="8"/>
</dbReference>
<feature type="repeat" description="WD" evidence="6">
    <location>
        <begin position="402"/>
        <end position="441"/>
    </location>
</feature>
<comment type="subcellular location">
    <subcellularLocation>
        <location evidence="1">Nucleus</location>
        <location evidence="1">Nucleolus</location>
    </subcellularLocation>
</comment>
<dbReference type="Proteomes" id="UP001230188">
    <property type="component" value="Unassembled WGS sequence"/>
</dbReference>
<dbReference type="PANTHER" id="PTHR19858">
    <property type="entry name" value="WD40 REPEAT PROTEIN"/>
    <property type="match status" value="1"/>
</dbReference>
<evidence type="ECO:0000313" key="9">
    <source>
        <dbReference type="EMBL" id="KAJ8613159.1"/>
    </source>
</evidence>
<evidence type="ECO:0000256" key="6">
    <source>
        <dbReference type="PROSITE-ProRule" id="PRU00221"/>
    </source>
</evidence>